<dbReference type="PANTHER" id="PTHR43389:SF4">
    <property type="entry name" value="V-TYPE PROTON ATPASE SUBUNIT B"/>
    <property type="match status" value="1"/>
</dbReference>
<dbReference type="GO" id="GO:0005524">
    <property type="term" value="F:ATP binding"/>
    <property type="evidence" value="ECO:0007669"/>
    <property type="project" value="UniProtKB-UniRule"/>
</dbReference>
<comment type="caution">
    <text evidence="8">The sequence shown here is derived from an EMBL/GenBank/DDBJ whole genome shotgun (WGS) entry which is preliminary data.</text>
</comment>
<keyword evidence="4" id="KW-0375">Hydrogen ion transport</keyword>
<dbReference type="CDD" id="cd18118">
    <property type="entry name" value="ATP-synt_V_A-type_beta_N"/>
    <property type="match status" value="1"/>
</dbReference>
<dbReference type="HAMAP" id="MF_00310">
    <property type="entry name" value="ATP_synth_B_arch"/>
    <property type="match status" value="1"/>
</dbReference>
<dbReference type="PANTHER" id="PTHR43389">
    <property type="entry name" value="V-TYPE PROTON ATPASE SUBUNIT B"/>
    <property type="match status" value="1"/>
</dbReference>
<feature type="domain" description="ATPase F1/V1/A1 complex alpha/beta subunit nucleotide-binding" evidence="5">
    <location>
        <begin position="131"/>
        <end position="350"/>
    </location>
</feature>
<dbReference type="Proteomes" id="UP000824229">
    <property type="component" value="Unassembled WGS sequence"/>
</dbReference>
<evidence type="ECO:0000259" key="5">
    <source>
        <dbReference type="Pfam" id="PF00006"/>
    </source>
</evidence>
<dbReference type="AlphaFoldDB" id="A0A9E2KAK2"/>
<organism evidence="8 9">
    <name type="scientific">Candidatus Cellulosilyticum pullistercoris</name>
    <dbReference type="NCBI Taxonomy" id="2838521"/>
    <lineage>
        <taxon>Bacteria</taxon>
        <taxon>Bacillati</taxon>
        <taxon>Bacillota</taxon>
        <taxon>Clostridia</taxon>
        <taxon>Lachnospirales</taxon>
        <taxon>Cellulosilyticaceae</taxon>
        <taxon>Cellulosilyticum</taxon>
    </lineage>
</organism>
<dbReference type="GO" id="GO:0042777">
    <property type="term" value="P:proton motive force-driven plasma membrane ATP synthesis"/>
    <property type="evidence" value="ECO:0007669"/>
    <property type="project" value="UniProtKB-UniRule"/>
</dbReference>
<keyword evidence="2 4" id="KW-0813">Transport</keyword>
<dbReference type="CDD" id="cd18112">
    <property type="entry name" value="ATP-synt_V_A-type_beta_C"/>
    <property type="match status" value="1"/>
</dbReference>
<evidence type="ECO:0000256" key="1">
    <source>
        <dbReference type="ARBA" id="ARBA00008936"/>
    </source>
</evidence>
<dbReference type="InterPro" id="IPR022879">
    <property type="entry name" value="V-ATPase_su_B/beta"/>
</dbReference>
<dbReference type="InterPro" id="IPR020003">
    <property type="entry name" value="ATPase_a/bsu_AS"/>
</dbReference>
<keyword evidence="3 4" id="KW-0406">Ion transport</keyword>
<reference evidence="8" key="2">
    <citation type="submission" date="2021-04" db="EMBL/GenBank/DDBJ databases">
        <authorList>
            <person name="Gilroy R."/>
        </authorList>
    </citation>
    <scope>NUCLEOTIDE SEQUENCE</scope>
    <source>
        <strain evidence="8">B5-657</strain>
    </source>
</reference>
<feature type="domain" description="ATPase F1/V1/A1 complex alpha/beta subunit N-terminal" evidence="6">
    <location>
        <begin position="11"/>
        <end position="74"/>
    </location>
</feature>
<evidence type="ECO:0000256" key="3">
    <source>
        <dbReference type="ARBA" id="ARBA00023065"/>
    </source>
</evidence>
<dbReference type="Pfam" id="PF22919">
    <property type="entry name" value="ATP-synt_VA_C"/>
    <property type="match status" value="1"/>
</dbReference>
<dbReference type="Pfam" id="PF02874">
    <property type="entry name" value="ATP-synt_ab_N"/>
    <property type="match status" value="1"/>
</dbReference>
<evidence type="ECO:0000259" key="6">
    <source>
        <dbReference type="Pfam" id="PF02874"/>
    </source>
</evidence>
<dbReference type="GO" id="GO:0045259">
    <property type="term" value="C:proton-transporting ATP synthase complex"/>
    <property type="evidence" value="ECO:0007669"/>
    <property type="project" value="UniProtKB-ARBA"/>
</dbReference>
<dbReference type="InterPro" id="IPR000194">
    <property type="entry name" value="ATPase_F1/V1/A1_a/bsu_nucl-bd"/>
</dbReference>
<dbReference type="Pfam" id="PF00006">
    <property type="entry name" value="ATP-synt_ab"/>
    <property type="match status" value="1"/>
</dbReference>
<dbReference type="InterPro" id="IPR055190">
    <property type="entry name" value="ATP-synt_VA_C"/>
</dbReference>
<dbReference type="NCBIfam" id="NF003235">
    <property type="entry name" value="PRK04196.1"/>
    <property type="match status" value="1"/>
</dbReference>
<evidence type="ECO:0000313" key="8">
    <source>
        <dbReference type="EMBL" id="MBU3803142.1"/>
    </source>
</evidence>
<proteinExistence type="inferred from homology"/>
<feature type="domain" description="ATP synthase A/B type C-terminal" evidence="7">
    <location>
        <begin position="355"/>
        <end position="455"/>
    </location>
</feature>
<dbReference type="InterPro" id="IPR027417">
    <property type="entry name" value="P-loop_NTPase"/>
</dbReference>
<reference evidence="8" key="1">
    <citation type="journal article" date="2021" name="PeerJ">
        <title>Extensive microbial diversity within the chicken gut microbiome revealed by metagenomics and culture.</title>
        <authorList>
            <person name="Gilroy R."/>
            <person name="Ravi A."/>
            <person name="Getino M."/>
            <person name="Pursley I."/>
            <person name="Horton D.L."/>
            <person name="Alikhan N.F."/>
            <person name="Baker D."/>
            <person name="Gharbi K."/>
            <person name="Hall N."/>
            <person name="Watson M."/>
            <person name="Adriaenssens E.M."/>
            <person name="Foster-Nyarko E."/>
            <person name="Jarju S."/>
            <person name="Secka A."/>
            <person name="Antonio M."/>
            <person name="Oren A."/>
            <person name="Chaudhuri R.R."/>
            <person name="La Ragione R."/>
            <person name="Hildebrand F."/>
            <person name="Pallen M.J."/>
        </authorList>
    </citation>
    <scope>NUCLEOTIDE SEQUENCE</scope>
    <source>
        <strain evidence="8">B5-657</strain>
    </source>
</reference>
<dbReference type="InterPro" id="IPR036121">
    <property type="entry name" value="ATPase_F1/V1/A1_a/bsu_N_sf"/>
</dbReference>
<dbReference type="PROSITE" id="PS00152">
    <property type="entry name" value="ATPASE_ALPHA_BETA"/>
    <property type="match status" value="1"/>
</dbReference>
<dbReference type="SUPFAM" id="SSF52540">
    <property type="entry name" value="P-loop containing nucleoside triphosphate hydrolases"/>
    <property type="match status" value="1"/>
</dbReference>
<accession>A0A9E2KAK2</accession>
<evidence type="ECO:0000259" key="7">
    <source>
        <dbReference type="Pfam" id="PF22919"/>
    </source>
</evidence>
<evidence type="ECO:0000256" key="4">
    <source>
        <dbReference type="HAMAP-Rule" id="MF_00310"/>
    </source>
</evidence>
<comment type="similarity">
    <text evidence="1 4">Belongs to the ATPase alpha/beta chains family.</text>
</comment>
<dbReference type="Gene3D" id="3.40.50.12240">
    <property type="match status" value="1"/>
</dbReference>
<protein>
    <recommendedName>
        <fullName evidence="4">V-type ATP synthase beta chain</fullName>
    </recommendedName>
    <alternativeName>
        <fullName evidence="4">V-ATPase subunit B</fullName>
    </alternativeName>
</protein>
<gene>
    <name evidence="4" type="primary">atpB</name>
    <name evidence="8" type="ORF">H9872_00055</name>
</gene>
<evidence type="ECO:0000313" key="9">
    <source>
        <dbReference type="Proteomes" id="UP000824229"/>
    </source>
</evidence>
<sequence length="461" mass="51226">MRKEYLKLDKVEGPLIVLSNIDDVAYDEIVHIKMDNGEVRKGKVIKIEGKTVVVQVFEGTAGISTGNTSVKFTGEPLKLPLTKEILGRSFNGIGEPVDGSYQIVSKKKYNVNGRPINPVARCYPRNFIQTGVSAIDALMTLIRGQKLPIFSGNGIAHNELAVQIVKQAKIKGANADNFAVVFGAMGVRHDDAAYFRRSFEAAGVLDHVVMYLNLADDPITERISTPRCALTAAEYLAFEENMHVLVVITDMTSYSEALREMSSTRGEVPSRKGYPGYLYSDLSTIYERAGMLKGKEGSITLIPILTMPNDDITHPIPDLTGFITEGQIVLSRELNQKGIYPPIDILPSLSRLMKDGIGAEYTREDHAALSNQIFSSYSKVQDVRSLAQIIGEDDLGDTDKLYLKFGRTFEEAFVAQGESENRSMQETLDLGWKILSILPMSELDRIEPEILNKYYQGKRER</sequence>
<dbReference type="CDD" id="cd01135">
    <property type="entry name" value="V_A-ATPase_B"/>
    <property type="match status" value="1"/>
</dbReference>
<dbReference type="InterPro" id="IPR004100">
    <property type="entry name" value="ATPase_F1/V1/A1_a/bsu_N"/>
</dbReference>
<evidence type="ECO:0000256" key="2">
    <source>
        <dbReference type="ARBA" id="ARBA00022448"/>
    </source>
</evidence>
<dbReference type="EMBL" id="JAHLFQ010000002">
    <property type="protein sequence ID" value="MBU3803142.1"/>
    <property type="molecule type" value="Genomic_DNA"/>
</dbReference>
<dbReference type="GO" id="GO:0046933">
    <property type="term" value="F:proton-transporting ATP synthase activity, rotational mechanism"/>
    <property type="evidence" value="ECO:0007669"/>
    <property type="project" value="UniProtKB-UniRule"/>
</dbReference>
<comment type="function">
    <text evidence="4">Produces ATP from ADP in the presence of a proton gradient across the membrane. The V-type beta chain is a regulatory subunit.</text>
</comment>
<dbReference type="SUPFAM" id="SSF47917">
    <property type="entry name" value="C-terminal domain of alpha and beta subunits of F1 ATP synthase"/>
    <property type="match status" value="1"/>
</dbReference>
<keyword evidence="4" id="KW-0066">ATP synthesis</keyword>
<dbReference type="SUPFAM" id="SSF50615">
    <property type="entry name" value="N-terminal domain of alpha and beta subunits of F1 ATP synthase"/>
    <property type="match status" value="1"/>
</dbReference>
<name>A0A9E2KAK2_9FIRM</name>